<evidence type="ECO:0000256" key="1">
    <source>
        <dbReference type="SAM" id="Coils"/>
    </source>
</evidence>
<dbReference type="SUPFAM" id="SSF109854">
    <property type="entry name" value="DinB/YfiT-like putative metalloenzymes"/>
    <property type="match status" value="1"/>
</dbReference>
<sequence length="158" mass="17983">MSHTKIDIRHYLAIYEQLKQAIEGLTEDELRWKEAPEKWSVTEVLSHLADHNLVVSFRIREILSGSTARLPGFSQDAWVSNTKANEGSVAEILRVYQALLSYNSELFGRLSEDDWQKSGVQVNGKTVRLADVVQAFIDHVQLHLAQIDRIKQALAEDK</sequence>
<dbReference type="STRING" id="1300222.I532_05165"/>
<proteinExistence type="predicted"/>
<feature type="domain" description="DinB-like" evidence="2">
    <location>
        <begin position="15"/>
        <end position="147"/>
    </location>
</feature>
<dbReference type="OrthoDB" id="2853529at2"/>
<dbReference type="Pfam" id="PF12867">
    <property type="entry name" value="DinB_2"/>
    <property type="match status" value="1"/>
</dbReference>
<accession>M8ED01</accession>
<comment type="caution">
    <text evidence="3">The sequence shown here is derived from an EMBL/GenBank/DDBJ whole genome shotgun (WGS) entry which is preliminary data.</text>
</comment>
<dbReference type="AlphaFoldDB" id="M8ED01"/>
<name>M8ED01_9BACL</name>
<reference evidence="3 4" key="1">
    <citation type="submission" date="2013-03" db="EMBL/GenBank/DDBJ databases">
        <title>Assembly of a new bacterial strain Brevibacillus borstelensis AK1.</title>
        <authorList>
            <person name="Rajan I."/>
            <person name="PoliReddy D."/>
            <person name="Sugumar T."/>
            <person name="Rathinam K."/>
            <person name="Alqarawi S."/>
            <person name="Khalil A.B."/>
            <person name="Sivakumar N."/>
        </authorList>
    </citation>
    <scope>NUCLEOTIDE SEQUENCE [LARGE SCALE GENOMIC DNA]</scope>
    <source>
        <strain evidence="3 4">AK1</strain>
    </source>
</reference>
<dbReference type="Gene3D" id="1.20.120.450">
    <property type="entry name" value="dinb family like domain"/>
    <property type="match status" value="1"/>
</dbReference>
<gene>
    <name evidence="3" type="ORF">I532_05165</name>
</gene>
<keyword evidence="1" id="KW-0175">Coiled coil</keyword>
<dbReference type="InterPro" id="IPR024775">
    <property type="entry name" value="DinB-like"/>
</dbReference>
<feature type="coiled-coil region" evidence="1">
    <location>
        <begin position="8"/>
        <end position="35"/>
    </location>
</feature>
<keyword evidence="4" id="KW-1185">Reference proteome</keyword>
<evidence type="ECO:0000259" key="2">
    <source>
        <dbReference type="Pfam" id="PF12867"/>
    </source>
</evidence>
<evidence type="ECO:0000313" key="3">
    <source>
        <dbReference type="EMBL" id="EMT53375.1"/>
    </source>
</evidence>
<protein>
    <recommendedName>
        <fullName evidence="2">DinB-like domain-containing protein</fullName>
    </recommendedName>
</protein>
<dbReference type="EMBL" id="APBN01000002">
    <property type="protein sequence ID" value="EMT53375.1"/>
    <property type="molecule type" value="Genomic_DNA"/>
</dbReference>
<dbReference type="Proteomes" id="UP000012081">
    <property type="component" value="Unassembled WGS sequence"/>
</dbReference>
<organism evidence="3 4">
    <name type="scientific">Brevibacillus borstelensis AK1</name>
    <dbReference type="NCBI Taxonomy" id="1300222"/>
    <lineage>
        <taxon>Bacteria</taxon>
        <taxon>Bacillati</taxon>
        <taxon>Bacillota</taxon>
        <taxon>Bacilli</taxon>
        <taxon>Bacillales</taxon>
        <taxon>Paenibacillaceae</taxon>
        <taxon>Brevibacillus</taxon>
    </lineage>
</organism>
<dbReference type="RefSeq" id="WP_003386829.1">
    <property type="nucleotide sequence ID" value="NZ_APBN01000002.1"/>
</dbReference>
<evidence type="ECO:0000313" key="4">
    <source>
        <dbReference type="Proteomes" id="UP000012081"/>
    </source>
</evidence>
<dbReference type="InterPro" id="IPR034660">
    <property type="entry name" value="DinB/YfiT-like"/>
</dbReference>
<dbReference type="PATRIC" id="fig|1300222.3.peg.1056"/>